<organism evidence="1">
    <name type="scientific">uncultured Caudovirales phage</name>
    <dbReference type="NCBI Taxonomy" id="2100421"/>
    <lineage>
        <taxon>Viruses</taxon>
        <taxon>Duplodnaviria</taxon>
        <taxon>Heunggongvirae</taxon>
        <taxon>Uroviricota</taxon>
        <taxon>Caudoviricetes</taxon>
        <taxon>Peduoviridae</taxon>
        <taxon>Maltschvirus</taxon>
        <taxon>Maltschvirus maltsch</taxon>
    </lineage>
</organism>
<evidence type="ECO:0000313" key="1">
    <source>
        <dbReference type="EMBL" id="CAB4129398.1"/>
    </source>
</evidence>
<reference evidence="1" key="1">
    <citation type="submission" date="2020-04" db="EMBL/GenBank/DDBJ databases">
        <authorList>
            <person name="Chiriac C."/>
            <person name="Salcher M."/>
            <person name="Ghai R."/>
            <person name="Kavagutti S V."/>
        </authorList>
    </citation>
    <scope>NUCLEOTIDE SEQUENCE</scope>
</reference>
<accession>A0A6J5L3U0</accession>
<name>A0A6J5L3U0_9CAUD</name>
<sequence length="105" mass="12392">MKILITEIEVFAVSPRLSDEDTDPMERDDNKESTYFLALDEGWLPWSAEDMLDVRKIIAKLEPKDQFIMEAFLDGLNYSDVSVTEKYWRYHFAKGIEIIRKELDI</sequence>
<dbReference type="EMBL" id="LR796234">
    <property type="protein sequence ID" value="CAB4129398.1"/>
    <property type="molecule type" value="Genomic_DNA"/>
</dbReference>
<protein>
    <submittedName>
        <fullName evidence="1">Uncharacterized protein</fullName>
    </submittedName>
</protein>
<proteinExistence type="predicted"/>
<gene>
    <name evidence="1" type="ORF">UFOVP118_38</name>
</gene>